<evidence type="ECO:0000259" key="3">
    <source>
        <dbReference type="Pfam" id="PF13556"/>
    </source>
</evidence>
<protein>
    <submittedName>
        <fullName evidence="5">Purine catabolism regulator</fullName>
    </submittedName>
</protein>
<evidence type="ECO:0000256" key="1">
    <source>
        <dbReference type="ARBA" id="ARBA00006754"/>
    </source>
</evidence>
<dbReference type="AlphaFoldDB" id="A0A3D9I8J8"/>
<dbReference type="Pfam" id="PF07905">
    <property type="entry name" value="PucR"/>
    <property type="match status" value="1"/>
</dbReference>
<dbReference type="RefSeq" id="WP_245987701.1">
    <property type="nucleotide sequence ID" value="NZ_QRDY01000009.1"/>
</dbReference>
<name>A0A3D9I8J8_9BACL</name>
<dbReference type="PANTHER" id="PTHR33744">
    <property type="entry name" value="CARBOHYDRATE DIACID REGULATOR"/>
    <property type="match status" value="1"/>
</dbReference>
<dbReference type="InterPro" id="IPR051448">
    <property type="entry name" value="CdaR-like_regulators"/>
</dbReference>
<organism evidence="5 6">
    <name type="scientific">Cohnella lupini</name>
    <dbReference type="NCBI Taxonomy" id="1294267"/>
    <lineage>
        <taxon>Bacteria</taxon>
        <taxon>Bacillati</taxon>
        <taxon>Bacillota</taxon>
        <taxon>Bacilli</taxon>
        <taxon>Bacillales</taxon>
        <taxon>Paenibacillaceae</taxon>
        <taxon>Cohnella</taxon>
    </lineage>
</organism>
<dbReference type="InterPro" id="IPR012914">
    <property type="entry name" value="PucR_dom"/>
</dbReference>
<accession>A0A3D9I8J8</accession>
<dbReference type="PANTHER" id="PTHR33744:SF1">
    <property type="entry name" value="DNA-BINDING TRANSCRIPTIONAL ACTIVATOR ADER"/>
    <property type="match status" value="1"/>
</dbReference>
<keyword evidence="6" id="KW-1185">Reference proteome</keyword>
<comment type="similarity">
    <text evidence="1">Belongs to the CdaR family.</text>
</comment>
<feature type="domain" description="Purine catabolism PurC-like" evidence="2">
    <location>
        <begin position="14"/>
        <end position="132"/>
    </location>
</feature>
<sequence>MTIDSELILTVSEALSRPLFRNAQLAAGDKGLGRQIRWVHILEVTHFEKLIHGQEMILTTGLGFNLDAVSSVHFMEKLISQNASCLCIEIGPYFERVSPELIELANAAGFPLILFPSTVRYVDITQDLHSLIINRHHKMLQELESISREFNRLTLQSQGTANVLKLLHRSSQNQILYLPLQGQPLFYPALPAVQQETLLRHLRERPPMDDSPNLKPGNAPELREYENQTLVLKPIGASEQTWAYLIMSCPRIPQEYEYLLMESASLSIAQELLRTRYFEERKLFSENLWVDELVSGRQSEEQQIKDLIGPDFKGMNELSFRVCLIEIGNLYNETPSENERESARLHLSLIVRSTFEKFGFRPLITLKNNRLAIIALDLKSKIPAKTRISQALESLRDMNGNSGTAGDNRLQDLQLITGVGKCYVQLKNAYASYQEALQALSLFSCYGKPVLFYEELGVFQLLLGLNDGTTLQTFIRHYLGPLIDHDKTKGSELLLTLKVYLDHEGSKQIAAQKLFIVRQSLYYRLEKMAELLGEDFLSAENRISIQVALRAYQLLYPDSFGDPQSLNRASQNIYSRERDLHPHSALLQSPDR</sequence>
<proteinExistence type="inferred from homology"/>
<evidence type="ECO:0000313" key="6">
    <source>
        <dbReference type="Proteomes" id="UP000256869"/>
    </source>
</evidence>
<evidence type="ECO:0000313" key="5">
    <source>
        <dbReference type="EMBL" id="RED58057.1"/>
    </source>
</evidence>
<dbReference type="Pfam" id="PF13556">
    <property type="entry name" value="HTH_30"/>
    <property type="match status" value="1"/>
</dbReference>
<dbReference type="InterPro" id="IPR041522">
    <property type="entry name" value="CdaR_GGDEF"/>
</dbReference>
<dbReference type="Proteomes" id="UP000256869">
    <property type="component" value="Unassembled WGS sequence"/>
</dbReference>
<dbReference type="Pfam" id="PF17853">
    <property type="entry name" value="GGDEF_2"/>
    <property type="match status" value="1"/>
</dbReference>
<evidence type="ECO:0000259" key="4">
    <source>
        <dbReference type="Pfam" id="PF17853"/>
    </source>
</evidence>
<dbReference type="InterPro" id="IPR025736">
    <property type="entry name" value="PucR_C-HTH_dom"/>
</dbReference>
<comment type="caution">
    <text evidence="5">The sequence shown here is derived from an EMBL/GenBank/DDBJ whole genome shotgun (WGS) entry which is preliminary data.</text>
</comment>
<feature type="domain" description="CdaR GGDEF-like" evidence="4">
    <location>
        <begin position="319"/>
        <end position="441"/>
    </location>
</feature>
<reference evidence="5 6" key="1">
    <citation type="submission" date="2018-07" db="EMBL/GenBank/DDBJ databases">
        <title>Genomic Encyclopedia of Type Strains, Phase III (KMG-III): the genomes of soil and plant-associated and newly described type strains.</title>
        <authorList>
            <person name="Whitman W."/>
        </authorList>
    </citation>
    <scope>NUCLEOTIDE SEQUENCE [LARGE SCALE GENOMIC DNA]</scope>
    <source>
        <strain evidence="5 6">CECT 8236</strain>
    </source>
</reference>
<dbReference type="InterPro" id="IPR042070">
    <property type="entry name" value="PucR_C-HTH_sf"/>
</dbReference>
<gene>
    <name evidence="5" type="ORF">DFP95_10993</name>
</gene>
<dbReference type="Gene3D" id="1.10.10.2840">
    <property type="entry name" value="PucR C-terminal helix-turn-helix domain"/>
    <property type="match status" value="1"/>
</dbReference>
<dbReference type="EMBL" id="QRDY01000009">
    <property type="protein sequence ID" value="RED58057.1"/>
    <property type="molecule type" value="Genomic_DNA"/>
</dbReference>
<feature type="domain" description="PucR C-terminal helix-turn-helix" evidence="3">
    <location>
        <begin position="493"/>
        <end position="551"/>
    </location>
</feature>
<evidence type="ECO:0000259" key="2">
    <source>
        <dbReference type="Pfam" id="PF07905"/>
    </source>
</evidence>